<comment type="subcellular location">
    <subcellularLocation>
        <location evidence="1">Nucleus</location>
    </subcellularLocation>
</comment>
<dbReference type="GO" id="GO:0040029">
    <property type="term" value="P:epigenetic regulation of gene expression"/>
    <property type="evidence" value="ECO:0007669"/>
    <property type="project" value="TreeGrafter"/>
</dbReference>
<evidence type="ECO:0000313" key="14">
    <source>
        <dbReference type="Proteomes" id="UP000093000"/>
    </source>
</evidence>
<dbReference type="PANTHER" id="PTHR10625:SF5">
    <property type="entry name" value="HISTONE DEACETYLASE"/>
    <property type="match status" value="1"/>
</dbReference>
<evidence type="ECO:0000259" key="12">
    <source>
        <dbReference type="Pfam" id="PF00850"/>
    </source>
</evidence>
<dbReference type="InterPro" id="IPR023696">
    <property type="entry name" value="Ureohydrolase_dom_sf"/>
</dbReference>
<feature type="compositionally biased region" description="Acidic residues" evidence="11">
    <location>
        <begin position="79"/>
        <end position="90"/>
    </location>
</feature>
<evidence type="ECO:0000256" key="2">
    <source>
        <dbReference type="ARBA" id="ARBA00007738"/>
    </source>
</evidence>
<evidence type="ECO:0000256" key="1">
    <source>
        <dbReference type="ARBA" id="ARBA00004123"/>
    </source>
</evidence>
<dbReference type="AlphaFoldDB" id="A0A1C7N7S7"/>
<evidence type="ECO:0000313" key="13">
    <source>
        <dbReference type="EMBL" id="OBZ85180.1"/>
    </source>
</evidence>
<evidence type="ECO:0000256" key="3">
    <source>
        <dbReference type="ARBA" id="ARBA00012111"/>
    </source>
</evidence>
<dbReference type="SUPFAM" id="SSF52768">
    <property type="entry name" value="Arginase/deacetylase"/>
    <property type="match status" value="1"/>
</dbReference>
<keyword evidence="7" id="KW-0805">Transcription regulation</keyword>
<dbReference type="InParanoid" id="A0A1C7N7S7"/>
<evidence type="ECO:0000256" key="7">
    <source>
        <dbReference type="ARBA" id="ARBA00023015"/>
    </source>
</evidence>
<protein>
    <recommendedName>
        <fullName evidence="3">histone deacetylase</fullName>
        <ecNumber evidence="3">3.5.1.98</ecNumber>
    </recommendedName>
</protein>
<feature type="region of interest" description="Disordered" evidence="11">
    <location>
        <begin position="62"/>
        <end position="95"/>
    </location>
</feature>
<dbReference type="GO" id="GO:0000118">
    <property type="term" value="C:histone deacetylase complex"/>
    <property type="evidence" value="ECO:0007669"/>
    <property type="project" value="TreeGrafter"/>
</dbReference>
<accession>A0A1C7N7S7</accession>
<dbReference type="EC" id="3.5.1.98" evidence="3"/>
<dbReference type="Gene3D" id="3.40.800.20">
    <property type="entry name" value="Histone deacetylase domain"/>
    <property type="match status" value="1"/>
</dbReference>
<proteinExistence type="inferred from homology"/>
<feature type="domain" description="Histone deacetylase" evidence="12">
    <location>
        <begin position="239"/>
        <end position="536"/>
    </location>
</feature>
<dbReference type="FunFam" id="3.40.800.20:FF:000005">
    <property type="entry name" value="histone deacetylase 6"/>
    <property type="match status" value="1"/>
</dbReference>
<dbReference type="OrthoDB" id="424012at2759"/>
<dbReference type="PRINTS" id="PR01270">
    <property type="entry name" value="HDASUPER"/>
</dbReference>
<feature type="non-terminal residue" evidence="13">
    <location>
        <position position="1"/>
    </location>
</feature>
<dbReference type="GO" id="GO:0141221">
    <property type="term" value="F:histone deacetylase activity, hydrolytic mechanism"/>
    <property type="evidence" value="ECO:0007669"/>
    <property type="project" value="UniProtKB-EC"/>
</dbReference>
<keyword evidence="5" id="KW-0378">Hydrolase</keyword>
<organism evidence="13 14">
    <name type="scientific">Choanephora cucurbitarum</name>
    <dbReference type="NCBI Taxonomy" id="101091"/>
    <lineage>
        <taxon>Eukaryota</taxon>
        <taxon>Fungi</taxon>
        <taxon>Fungi incertae sedis</taxon>
        <taxon>Mucoromycota</taxon>
        <taxon>Mucoromycotina</taxon>
        <taxon>Mucoromycetes</taxon>
        <taxon>Mucorales</taxon>
        <taxon>Mucorineae</taxon>
        <taxon>Choanephoraceae</taxon>
        <taxon>Choanephoroideae</taxon>
        <taxon>Choanephora</taxon>
    </lineage>
</organism>
<dbReference type="InterPro" id="IPR037138">
    <property type="entry name" value="His_deacetylse_dom_sf"/>
</dbReference>
<keyword evidence="4" id="KW-0678">Repressor</keyword>
<dbReference type="EMBL" id="LUGH01000425">
    <property type="protein sequence ID" value="OBZ85180.1"/>
    <property type="molecule type" value="Genomic_DNA"/>
</dbReference>
<evidence type="ECO:0000256" key="4">
    <source>
        <dbReference type="ARBA" id="ARBA00022491"/>
    </source>
</evidence>
<evidence type="ECO:0000256" key="6">
    <source>
        <dbReference type="ARBA" id="ARBA00022853"/>
    </source>
</evidence>
<keyword evidence="8" id="KW-0804">Transcription</keyword>
<evidence type="ECO:0000256" key="9">
    <source>
        <dbReference type="ARBA" id="ARBA00023242"/>
    </source>
</evidence>
<dbReference type="FunCoup" id="A0A1C7N7S7">
    <property type="interactions" value="80"/>
</dbReference>
<dbReference type="InterPro" id="IPR023801">
    <property type="entry name" value="His_deacetylse_dom"/>
</dbReference>
<name>A0A1C7N7S7_9FUNG</name>
<evidence type="ECO:0000256" key="11">
    <source>
        <dbReference type="SAM" id="MobiDB-lite"/>
    </source>
</evidence>
<dbReference type="Pfam" id="PF00850">
    <property type="entry name" value="Hist_deacetyl"/>
    <property type="match status" value="1"/>
</dbReference>
<comment type="similarity">
    <text evidence="2">Belongs to the histone deacetylase family. HD type 2 subfamily.</text>
</comment>
<keyword evidence="9" id="KW-0539">Nucleus</keyword>
<sequence>LGSLPVVETIVLSSDDEDEQKTVHLPLDIEQEIDAEIDALMPLTVGIKSNKDTEVVMATKKSLVPSDDEASEISRNELDELDSTGDEEETTSTKPLITTTIAAAAVETTAHPHFSFFAPRSVPTSEPKPVYTIKLNPPKPQSVVEEEEIGISSPTKRQPARQSRNRVSTYNDLENSVNLEQLLEHQEPQSMQFIRRAPKSKPTVVEQLVPLNRRRSLKTGFVYDTAMSYHATPDPMEIHPEDPRRIFKIFHIMDRHGLLKECKRIKSRRATKQEILLVHNIIHYRKIRATSALKSRQEYMAMEHNFDSIYLNSNSFESSLYAVGSLIELLEAVVLDKVKNAFAIIRPPGHHAEMDMPMGFCLFNNVAIATRDCIKRLGAKKVLIVDWDVHFGNGTQSIFSEDPDVLYVSLHRFEDASFYPSDHKGAAHYTGHGRGLGKTVNVPWPCAGMTDADYIYAFQHIIMPISMEFNPDVVIVSAGFDAAINDPIGKCKVTPAGYGQMTHMLKGLANGKLLIALEGGYDLNSIAVSALACMNVLLGDAPDIIDSNLVPKKECIETIEIVRNVQQKYWKSLSN</sequence>
<keyword evidence="6" id="KW-0156">Chromatin regulator</keyword>
<dbReference type="Proteomes" id="UP000093000">
    <property type="component" value="Unassembled WGS sequence"/>
</dbReference>
<feature type="region of interest" description="Disordered" evidence="11">
    <location>
        <begin position="133"/>
        <end position="168"/>
    </location>
</feature>
<evidence type="ECO:0000256" key="10">
    <source>
        <dbReference type="ARBA" id="ARBA00048287"/>
    </source>
</evidence>
<evidence type="ECO:0000256" key="5">
    <source>
        <dbReference type="ARBA" id="ARBA00022801"/>
    </source>
</evidence>
<evidence type="ECO:0000256" key="8">
    <source>
        <dbReference type="ARBA" id="ARBA00023163"/>
    </source>
</evidence>
<dbReference type="PANTHER" id="PTHR10625">
    <property type="entry name" value="HISTONE DEACETYLASE HDAC1-RELATED"/>
    <property type="match status" value="1"/>
</dbReference>
<dbReference type="InterPro" id="IPR000286">
    <property type="entry name" value="HDACs"/>
</dbReference>
<comment type="caution">
    <text evidence="13">The sequence shown here is derived from an EMBL/GenBank/DDBJ whole genome shotgun (WGS) entry which is preliminary data.</text>
</comment>
<dbReference type="STRING" id="101091.A0A1C7N7S7"/>
<comment type="catalytic activity">
    <reaction evidence="10">
        <text>N(6)-acetyl-L-lysyl-[histone] + H2O = L-lysyl-[histone] + acetate</text>
        <dbReference type="Rhea" id="RHEA:58196"/>
        <dbReference type="Rhea" id="RHEA-COMP:9845"/>
        <dbReference type="Rhea" id="RHEA-COMP:11338"/>
        <dbReference type="ChEBI" id="CHEBI:15377"/>
        <dbReference type="ChEBI" id="CHEBI:29969"/>
        <dbReference type="ChEBI" id="CHEBI:30089"/>
        <dbReference type="ChEBI" id="CHEBI:61930"/>
        <dbReference type="EC" id="3.5.1.98"/>
    </reaction>
</comment>
<reference evidence="13 14" key="1">
    <citation type="submission" date="2016-03" db="EMBL/GenBank/DDBJ databases">
        <title>Choanephora cucurbitarum.</title>
        <authorList>
            <person name="Min B."/>
            <person name="Park H."/>
            <person name="Park J.-H."/>
            <person name="Shin H.-D."/>
            <person name="Choi I.-G."/>
        </authorList>
    </citation>
    <scope>NUCLEOTIDE SEQUENCE [LARGE SCALE GENOMIC DNA]</scope>
    <source>
        <strain evidence="13 14">KUS-F28377</strain>
    </source>
</reference>
<keyword evidence="14" id="KW-1185">Reference proteome</keyword>
<gene>
    <name evidence="13" type="primary">clr3</name>
    <name evidence="13" type="ORF">A0J61_06780</name>
</gene>
<feature type="compositionally biased region" description="Polar residues" evidence="11">
    <location>
        <begin position="152"/>
        <end position="168"/>
    </location>
</feature>